<evidence type="ECO:0000313" key="2">
    <source>
        <dbReference type="EMBL" id="KPL90478.1"/>
    </source>
</evidence>
<evidence type="ECO:0000259" key="1">
    <source>
        <dbReference type="Pfam" id="PF03235"/>
    </source>
</evidence>
<name>A0A0P6YIU7_9CHLR</name>
<dbReference type="AlphaFoldDB" id="A0A0P6YIU7"/>
<evidence type="ECO:0000313" key="3">
    <source>
        <dbReference type="Proteomes" id="UP000050277"/>
    </source>
</evidence>
<sequence length="370" mass="43239">MEEEEEDDDELIITPFNPSQIRIDFKPMTVDLLISRMENNEIDMQPAFQRQAGLWTREAQSRLIESILIRIPLPAFYMDATNEDRWIIVDGLQRLTTLYNFILAKKNHPENQLKLKGLEFLNTITDKGFDDLPRNFQRRIMETQVLIYQIAPGTPEEVKFNIFKRINTGGLPLSPQEIRHALHQGRATELLKRMAEFPEFKQATTNSVPTSRMSDREFVLRFIAFHLVPPEKYNRNEFADFDSFLSNAMATINKLDQTALDSFELQFRRAMRAAKAIFDKDAFRKRYKANASRGMINKSLFESWSVNLSNCSDDQIKVLVRRKNLLMQKFISLLNNDREFDKAISQGTGDTNKVNIRFRRIAYLIQEVLK</sequence>
<dbReference type="STRING" id="70996.SE18_06735"/>
<keyword evidence="3" id="KW-1185">Reference proteome</keyword>
<dbReference type="PANTHER" id="PTHR39639">
    <property type="entry name" value="CHROMOSOME 16, WHOLE GENOME SHOTGUN SEQUENCE"/>
    <property type="match status" value="1"/>
</dbReference>
<dbReference type="PATRIC" id="fig|70996.4.peg.4703"/>
<dbReference type="EMBL" id="LGKP01000012">
    <property type="protein sequence ID" value="KPL90478.1"/>
    <property type="molecule type" value="Genomic_DNA"/>
</dbReference>
<proteinExistence type="predicted"/>
<gene>
    <name evidence="2" type="ORF">SE18_06735</name>
</gene>
<comment type="caution">
    <text evidence="2">The sequence shown here is derived from an EMBL/GenBank/DDBJ whole genome shotgun (WGS) entry which is preliminary data.</text>
</comment>
<accession>A0A0P6YIU7</accession>
<reference evidence="2 3" key="1">
    <citation type="submission" date="2015-07" db="EMBL/GenBank/DDBJ databases">
        <title>Whole genome sequence of Herpetosiphon geysericola DSM 7119.</title>
        <authorList>
            <person name="Hemp J."/>
            <person name="Ward L.M."/>
            <person name="Pace L.A."/>
            <person name="Fischer W.W."/>
        </authorList>
    </citation>
    <scope>NUCLEOTIDE SEQUENCE [LARGE SCALE GENOMIC DNA]</scope>
    <source>
        <strain evidence="2 3">DSM 7119</strain>
    </source>
</reference>
<protein>
    <recommendedName>
        <fullName evidence="1">GmrSD restriction endonucleases N-terminal domain-containing protein</fullName>
    </recommendedName>
</protein>
<dbReference type="InterPro" id="IPR004919">
    <property type="entry name" value="GmrSD_N"/>
</dbReference>
<dbReference type="PANTHER" id="PTHR39639:SF1">
    <property type="entry name" value="DUF262 DOMAIN-CONTAINING PROTEIN"/>
    <property type="match status" value="1"/>
</dbReference>
<feature type="domain" description="GmrSD restriction endonucleases N-terminal" evidence="1">
    <location>
        <begin position="39"/>
        <end position="183"/>
    </location>
</feature>
<organism evidence="2 3">
    <name type="scientific">Herpetosiphon geysericola</name>
    <dbReference type="NCBI Taxonomy" id="70996"/>
    <lineage>
        <taxon>Bacteria</taxon>
        <taxon>Bacillati</taxon>
        <taxon>Chloroflexota</taxon>
        <taxon>Chloroflexia</taxon>
        <taxon>Herpetosiphonales</taxon>
        <taxon>Herpetosiphonaceae</taxon>
        <taxon>Herpetosiphon</taxon>
    </lineage>
</organism>
<dbReference type="Proteomes" id="UP000050277">
    <property type="component" value="Unassembled WGS sequence"/>
</dbReference>
<dbReference type="Pfam" id="PF03235">
    <property type="entry name" value="GmrSD_N"/>
    <property type="match status" value="1"/>
</dbReference>